<feature type="domain" description="Bacterial type II secretion system protein E" evidence="1">
    <location>
        <begin position="2"/>
        <end position="56"/>
    </location>
</feature>
<name>X1AC74_9ZZZZ</name>
<accession>X1AC74</accession>
<evidence type="ECO:0000259" key="1">
    <source>
        <dbReference type="Pfam" id="PF00437"/>
    </source>
</evidence>
<sequence>SIINSAIDARASDIHIEPQEFDVRVRYRVDGTLRPAIDVPSSAQLEVVSHIKIMADM</sequence>
<dbReference type="InterPro" id="IPR027417">
    <property type="entry name" value="P-loop_NTPase"/>
</dbReference>
<feature type="non-terminal residue" evidence="2">
    <location>
        <position position="1"/>
    </location>
</feature>
<proteinExistence type="predicted"/>
<evidence type="ECO:0000313" key="2">
    <source>
        <dbReference type="EMBL" id="GAG79474.1"/>
    </source>
</evidence>
<dbReference type="Pfam" id="PF00437">
    <property type="entry name" value="T2SSE"/>
    <property type="match status" value="1"/>
</dbReference>
<comment type="caution">
    <text evidence="2">The sequence shown here is derived from an EMBL/GenBank/DDBJ whole genome shotgun (WGS) entry which is preliminary data.</text>
</comment>
<dbReference type="AlphaFoldDB" id="X1AC74"/>
<organism evidence="2">
    <name type="scientific">marine sediment metagenome</name>
    <dbReference type="NCBI Taxonomy" id="412755"/>
    <lineage>
        <taxon>unclassified sequences</taxon>
        <taxon>metagenomes</taxon>
        <taxon>ecological metagenomes</taxon>
    </lineage>
</organism>
<dbReference type="EMBL" id="BART01015017">
    <property type="protein sequence ID" value="GAG79474.1"/>
    <property type="molecule type" value="Genomic_DNA"/>
</dbReference>
<protein>
    <recommendedName>
        <fullName evidence="1">Bacterial type II secretion system protein E domain-containing protein</fullName>
    </recommendedName>
</protein>
<dbReference type="Gene3D" id="3.30.450.90">
    <property type="match status" value="1"/>
</dbReference>
<gene>
    <name evidence="2" type="ORF">S01H4_29402</name>
</gene>
<reference evidence="2" key="1">
    <citation type="journal article" date="2014" name="Front. Microbiol.">
        <title>High frequency of phylogenetically diverse reductive dehalogenase-homologous genes in deep subseafloor sedimentary metagenomes.</title>
        <authorList>
            <person name="Kawai M."/>
            <person name="Futagami T."/>
            <person name="Toyoda A."/>
            <person name="Takaki Y."/>
            <person name="Nishi S."/>
            <person name="Hori S."/>
            <person name="Arai W."/>
            <person name="Tsubouchi T."/>
            <person name="Morono Y."/>
            <person name="Uchiyama I."/>
            <person name="Ito T."/>
            <person name="Fujiyama A."/>
            <person name="Inagaki F."/>
            <person name="Takami H."/>
        </authorList>
    </citation>
    <scope>NUCLEOTIDE SEQUENCE</scope>
    <source>
        <strain evidence="2">Expedition CK06-06</strain>
    </source>
</reference>
<dbReference type="InterPro" id="IPR001482">
    <property type="entry name" value="T2SS/T4SS_dom"/>
</dbReference>
<feature type="non-terminal residue" evidence="2">
    <location>
        <position position="57"/>
    </location>
</feature>
<dbReference type="SUPFAM" id="SSF52540">
    <property type="entry name" value="P-loop containing nucleoside triphosphate hydrolases"/>
    <property type="match status" value="1"/>
</dbReference>